<feature type="domain" description="C-type lectin" evidence="3">
    <location>
        <begin position="265"/>
        <end position="393"/>
    </location>
</feature>
<dbReference type="Proteomes" id="UP000762676">
    <property type="component" value="Unassembled WGS sequence"/>
</dbReference>
<dbReference type="SUPFAM" id="SSF56436">
    <property type="entry name" value="C-type lectin-like"/>
    <property type="match status" value="1"/>
</dbReference>
<comment type="caution">
    <text evidence="4">The sequence shown here is derived from an EMBL/GenBank/DDBJ whole genome shotgun (WGS) entry which is preliminary data.</text>
</comment>
<accession>A0AAV4JK16</accession>
<keyword evidence="5" id="KW-1185">Reference proteome</keyword>
<dbReference type="EMBL" id="BMAT01003210">
    <property type="protein sequence ID" value="GFS21847.1"/>
    <property type="molecule type" value="Genomic_DNA"/>
</dbReference>
<dbReference type="InterPro" id="IPR016187">
    <property type="entry name" value="CTDL_fold"/>
</dbReference>
<evidence type="ECO:0000313" key="5">
    <source>
        <dbReference type="Proteomes" id="UP000762676"/>
    </source>
</evidence>
<dbReference type="Gene3D" id="3.10.100.10">
    <property type="entry name" value="Mannose-Binding Protein A, subunit A"/>
    <property type="match status" value="1"/>
</dbReference>
<feature type="coiled-coil region" evidence="1">
    <location>
        <begin position="172"/>
        <end position="242"/>
    </location>
</feature>
<dbReference type="CDD" id="cd00037">
    <property type="entry name" value="CLECT"/>
    <property type="match status" value="1"/>
</dbReference>
<evidence type="ECO:0000259" key="3">
    <source>
        <dbReference type="SMART" id="SM00034"/>
    </source>
</evidence>
<feature type="chain" id="PRO_5043719229" description="C-type lectin domain-containing protein" evidence="2">
    <location>
        <begin position="24"/>
        <end position="399"/>
    </location>
</feature>
<evidence type="ECO:0000256" key="2">
    <source>
        <dbReference type="SAM" id="SignalP"/>
    </source>
</evidence>
<dbReference type="InterPro" id="IPR001304">
    <property type="entry name" value="C-type_lectin-like"/>
</dbReference>
<dbReference type="Pfam" id="PF00059">
    <property type="entry name" value="Lectin_C"/>
    <property type="match status" value="1"/>
</dbReference>
<dbReference type="AlphaFoldDB" id="A0AAV4JK16"/>
<keyword evidence="1" id="KW-0175">Coiled coil</keyword>
<reference evidence="4 5" key="1">
    <citation type="journal article" date="2021" name="Elife">
        <title>Chloroplast acquisition without the gene transfer in kleptoplastic sea slugs, Plakobranchus ocellatus.</title>
        <authorList>
            <person name="Maeda T."/>
            <person name="Takahashi S."/>
            <person name="Yoshida T."/>
            <person name="Shimamura S."/>
            <person name="Takaki Y."/>
            <person name="Nagai Y."/>
            <person name="Toyoda A."/>
            <person name="Suzuki Y."/>
            <person name="Arimoto A."/>
            <person name="Ishii H."/>
            <person name="Satoh N."/>
            <person name="Nishiyama T."/>
            <person name="Hasebe M."/>
            <person name="Maruyama T."/>
            <person name="Minagawa J."/>
            <person name="Obokata J."/>
            <person name="Shigenobu S."/>
        </authorList>
    </citation>
    <scope>NUCLEOTIDE SEQUENCE [LARGE SCALE GENOMIC DNA]</scope>
</reference>
<evidence type="ECO:0000313" key="4">
    <source>
        <dbReference type="EMBL" id="GFS21847.1"/>
    </source>
</evidence>
<name>A0AAV4JK16_9GAST</name>
<organism evidence="4 5">
    <name type="scientific">Elysia marginata</name>
    <dbReference type="NCBI Taxonomy" id="1093978"/>
    <lineage>
        <taxon>Eukaryota</taxon>
        <taxon>Metazoa</taxon>
        <taxon>Spiralia</taxon>
        <taxon>Lophotrochozoa</taxon>
        <taxon>Mollusca</taxon>
        <taxon>Gastropoda</taxon>
        <taxon>Heterobranchia</taxon>
        <taxon>Euthyneura</taxon>
        <taxon>Panpulmonata</taxon>
        <taxon>Sacoglossa</taxon>
        <taxon>Placobranchoidea</taxon>
        <taxon>Plakobranchidae</taxon>
        <taxon>Elysia</taxon>
    </lineage>
</organism>
<sequence>MSIIHGLGVVVTAFAIITRPGKASDSPLSLDVTMSADSPQTATISCSLNPSLTPMKTLDELSIYGSKSNSKKTKNDFQILASVDRWNANPQIFGALARSAVVVSGSYGFETNSSELTISLKSPSWSSSGHRYKCAARGTHHNGDMVTISETAKIDTTTPQYSALAQKVDLLSANVKKGLTNLEDRLSALEDRVNTDALIRNSTFGHFQQAVDNFAQTSEDKFQSLRDALDNARDEFSNLEYTVNKLKMGQGLLTQGIILLNAEKYFELSLVHKDTVYGASKTAETFDILKANRRCRRFKGYLAEINDSDELNFVANFLRNLSSNDLFFVGGKNSQRDGQFRFYHSWKPMPNGLWSPTQSKSDRNDLGCVKIDPQEATLTAVSCDGHHVKYICEIPIPTQ</sequence>
<protein>
    <recommendedName>
        <fullName evidence="3">C-type lectin domain-containing protein</fullName>
    </recommendedName>
</protein>
<evidence type="ECO:0000256" key="1">
    <source>
        <dbReference type="SAM" id="Coils"/>
    </source>
</evidence>
<dbReference type="InterPro" id="IPR016186">
    <property type="entry name" value="C-type_lectin-like/link_sf"/>
</dbReference>
<dbReference type="SMART" id="SM00034">
    <property type="entry name" value="CLECT"/>
    <property type="match status" value="1"/>
</dbReference>
<feature type="signal peptide" evidence="2">
    <location>
        <begin position="1"/>
        <end position="23"/>
    </location>
</feature>
<gene>
    <name evidence="4" type="ORF">ElyMa_001603200</name>
</gene>
<proteinExistence type="predicted"/>
<keyword evidence="2" id="KW-0732">Signal</keyword>